<feature type="region of interest" description="Disordered" evidence="1">
    <location>
        <begin position="49"/>
        <end position="77"/>
    </location>
</feature>
<organism evidence="3 4">
    <name type="scientific">Globodera pallida</name>
    <name type="common">Potato cyst nematode worm</name>
    <name type="synonym">Heterodera pallida</name>
    <dbReference type="NCBI Taxonomy" id="36090"/>
    <lineage>
        <taxon>Eukaryota</taxon>
        <taxon>Metazoa</taxon>
        <taxon>Ecdysozoa</taxon>
        <taxon>Nematoda</taxon>
        <taxon>Chromadorea</taxon>
        <taxon>Rhabditida</taxon>
        <taxon>Tylenchina</taxon>
        <taxon>Tylenchomorpha</taxon>
        <taxon>Tylenchoidea</taxon>
        <taxon>Heteroderidae</taxon>
        <taxon>Heteroderinae</taxon>
        <taxon>Globodera</taxon>
    </lineage>
</organism>
<feature type="compositionally biased region" description="Low complexity" evidence="1">
    <location>
        <begin position="54"/>
        <end position="76"/>
    </location>
</feature>
<name>A0A183BUJ7_GLOPA</name>
<feature type="domain" description="Apple" evidence="2">
    <location>
        <begin position="197"/>
        <end position="286"/>
    </location>
</feature>
<dbReference type="InterPro" id="IPR003609">
    <property type="entry name" value="Pan_app"/>
</dbReference>
<evidence type="ECO:0000259" key="2">
    <source>
        <dbReference type="PROSITE" id="PS50948"/>
    </source>
</evidence>
<protein>
    <submittedName>
        <fullName evidence="4">Apple domain-containing protein</fullName>
    </submittedName>
</protein>
<feature type="region of interest" description="Disordered" evidence="1">
    <location>
        <begin position="1"/>
        <end position="28"/>
    </location>
</feature>
<dbReference type="PROSITE" id="PS50948">
    <property type="entry name" value="PAN"/>
    <property type="match status" value="1"/>
</dbReference>
<dbReference type="WBParaSite" id="GPLIN_000428300">
    <property type="protein sequence ID" value="GPLIN_000428300"/>
    <property type="gene ID" value="GPLIN_000428300"/>
</dbReference>
<evidence type="ECO:0000313" key="3">
    <source>
        <dbReference type="Proteomes" id="UP000050741"/>
    </source>
</evidence>
<dbReference type="AlphaFoldDB" id="A0A183BUJ7"/>
<dbReference type="SUPFAM" id="SSF57414">
    <property type="entry name" value="Hairpin loop containing domain-like"/>
    <property type="match status" value="1"/>
</dbReference>
<proteinExistence type="predicted"/>
<dbReference type="Proteomes" id="UP000050741">
    <property type="component" value="Unassembled WGS sequence"/>
</dbReference>
<sequence>MSSSPGLSNSDTNSSRASTPPAHATIINEGSLTLTEFVQRLETPGHHTVKYQMSSSSDPNSDTSSSRASSEPTPTTIINEGSLSLAELVQRLETPGHLTVKNLLYWRHTRGLRMPVTPPQVDRFAGRGHELVEDLAYELAGLKRLSVHGILEFAFNQSVVPFGDQFNQSVVLFGDQSNVPFGDQSNVPFGPLNPTRCAFHRIRHAGFTSPFTVLLHGVASAEECQSACMAFLQALSLGQTRQTTTICRAWTHHANSSRCFLSHLALRSLGRSVLEQMEPELSSGEVDECMDFKLDCHAHSLTLSGFSPLKLFRGHVQPKRAAAATNCAPLRIDSAVHEFRVHLPFTRCAFEKSSGEQGQHGADHRKGQNRTGTAAALARIRPI</sequence>
<dbReference type="Pfam" id="PF00024">
    <property type="entry name" value="PAN_1"/>
    <property type="match status" value="1"/>
</dbReference>
<reference evidence="3" key="2">
    <citation type="submission" date="2014-05" db="EMBL/GenBank/DDBJ databases">
        <title>The genome and life-stage specific transcriptomes of Globodera pallida elucidate key aspects of plant parasitism by a cyst nematode.</title>
        <authorList>
            <person name="Cotton J.A."/>
            <person name="Lilley C.J."/>
            <person name="Jones L.M."/>
            <person name="Kikuchi T."/>
            <person name="Reid A.J."/>
            <person name="Thorpe P."/>
            <person name="Tsai I.J."/>
            <person name="Beasley H."/>
            <person name="Blok V."/>
            <person name="Cock P.J.A."/>
            <person name="Van den Akker S.E."/>
            <person name="Holroyd N."/>
            <person name="Hunt M."/>
            <person name="Mantelin S."/>
            <person name="Naghra H."/>
            <person name="Pain A."/>
            <person name="Palomares-Rius J.E."/>
            <person name="Zarowiecki M."/>
            <person name="Berriman M."/>
            <person name="Jones J.T."/>
            <person name="Urwin P.E."/>
        </authorList>
    </citation>
    <scope>NUCLEOTIDE SEQUENCE [LARGE SCALE GENOMIC DNA]</scope>
    <source>
        <strain evidence="3">Lindley</strain>
    </source>
</reference>
<evidence type="ECO:0000313" key="4">
    <source>
        <dbReference type="WBParaSite" id="GPLIN_000428300"/>
    </source>
</evidence>
<reference evidence="4" key="3">
    <citation type="submission" date="2016-06" db="UniProtKB">
        <authorList>
            <consortium name="WormBaseParasite"/>
        </authorList>
    </citation>
    <scope>IDENTIFICATION</scope>
</reference>
<evidence type="ECO:0000256" key="1">
    <source>
        <dbReference type="SAM" id="MobiDB-lite"/>
    </source>
</evidence>
<feature type="region of interest" description="Disordered" evidence="1">
    <location>
        <begin position="354"/>
        <end position="383"/>
    </location>
</feature>
<reference evidence="3" key="1">
    <citation type="submission" date="2013-12" db="EMBL/GenBank/DDBJ databases">
        <authorList>
            <person name="Aslett M."/>
        </authorList>
    </citation>
    <scope>NUCLEOTIDE SEQUENCE [LARGE SCALE GENOMIC DNA]</scope>
    <source>
        <strain evidence="3">Lindley</strain>
    </source>
</reference>
<feature type="compositionally biased region" description="Polar residues" evidence="1">
    <location>
        <begin position="1"/>
        <end position="18"/>
    </location>
</feature>
<accession>A0A183BUJ7</accession>
<keyword evidence="3" id="KW-1185">Reference proteome</keyword>